<evidence type="ECO:0000313" key="5">
    <source>
        <dbReference type="Proteomes" id="UP001060164"/>
    </source>
</evidence>
<evidence type="ECO:0000313" key="4">
    <source>
        <dbReference type="EMBL" id="UWP59059.1"/>
    </source>
</evidence>
<reference evidence="4" key="1">
    <citation type="journal article" date="2022" name="Cell">
        <title>Design, construction, and in vivo augmentation of a complex gut microbiome.</title>
        <authorList>
            <person name="Cheng A.G."/>
            <person name="Ho P.Y."/>
            <person name="Aranda-Diaz A."/>
            <person name="Jain S."/>
            <person name="Yu F.B."/>
            <person name="Meng X."/>
            <person name="Wang M."/>
            <person name="Iakiviak M."/>
            <person name="Nagashima K."/>
            <person name="Zhao A."/>
            <person name="Murugkar P."/>
            <person name="Patil A."/>
            <person name="Atabakhsh K."/>
            <person name="Weakley A."/>
            <person name="Yan J."/>
            <person name="Brumbaugh A.R."/>
            <person name="Higginbottom S."/>
            <person name="Dimas A."/>
            <person name="Shiver A.L."/>
            <person name="Deutschbauer A."/>
            <person name="Neff N."/>
            <person name="Sonnenburg J.L."/>
            <person name="Huang K.C."/>
            <person name="Fischbach M.A."/>
        </authorList>
    </citation>
    <scope>NUCLEOTIDE SEQUENCE</scope>
    <source>
        <strain evidence="4">DSM 19829</strain>
    </source>
</reference>
<dbReference type="InterPro" id="IPR015517">
    <property type="entry name" value="dCMP_deaminase-rel"/>
</dbReference>
<dbReference type="InterPro" id="IPR002125">
    <property type="entry name" value="CMP_dCMP_dom"/>
</dbReference>
<dbReference type="EMBL" id="CP102290">
    <property type="protein sequence ID" value="UWP59059.1"/>
    <property type="molecule type" value="Genomic_DNA"/>
</dbReference>
<protein>
    <recommendedName>
        <fullName evidence="3">CMP/dCMP-type deaminase domain-containing protein</fullName>
    </recommendedName>
</protein>
<sequence length="704" mass="81566">MKKGKRAYSEQAIEEVFRERESFLVVGLTGRIGSGCTSASEIFAKDARSLNLPHAAPVPHMKDRGFQNQQRQERIIERYAMAGHWQAFDIVKVRDVLTSFVLENLGGFANLVARLTGGRQGDLIQKLKSEYCKWLDSDNSRRVKKVFQKGYSFEKMIELNIDLWRKMEDNHHIIKTSNITSRHFCFVAMVLPEISNMIRRLLISEDNFLYTRTYQNVGNIVRTFGELDTSGNRDIQEPGAIFCVARRINYIIKMYRKKDWFLLSEEEQKKQEIHSSPVRIVIDSIKNLFEAIYLRDRYSAFYLFAISVSENKRQEFLQAKDFDLEKPELRIIDYCERPSEARKAYQEHCKLRGRTPKTSAGDALYSFFEDITCGSYPYGVWKDAYDNATYTFNMQDVEACIQNADIFINNNKNKEELTKNIVKYVCLMMHPGLVQPTDDERCMQIAQTAKVNSGCVSRQVGAVVCDDRSNILSIGWNQPSANRCNEVVPCLYRNFEDCYNKNDQMAYSELEREDEEFRGYLSSCFSVDGKDVYKDVIKEYRKRLQGLPMTYCFKDLYCDFIGSRNQVHTRSQHAEEIALESSNQRLTEGGTLYTTSCSCELCAKKALHYGIKRMVYVEPYFGITEKHVLGFPDADSPDEGQMEVELFTGACHRAYTQLYSPIFPIKDELEMRNVSFKKPKKQKHHDQPDRRKGRKQKQAFNGAG</sequence>
<dbReference type="Pfam" id="PF00383">
    <property type="entry name" value="dCMP_cyt_deam_1"/>
    <property type="match status" value="1"/>
</dbReference>
<evidence type="ECO:0000256" key="2">
    <source>
        <dbReference type="SAM" id="MobiDB-lite"/>
    </source>
</evidence>
<dbReference type="Proteomes" id="UP001060164">
    <property type="component" value="Chromosome"/>
</dbReference>
<evidence type="ECO:0000256" key="1">
    <source>
        <dbReference type="ARBA" id="ARBA00022801"/>
    </source>
</evidence>
<feature type="compositionally biased region" description="Basic residues" evidence="2">
    <location>
        <begin position="675"/>
        <end position="684"/>
    </location>
</feature>
<dbReference type="Gene3D" id="3.40.50.300">
    <property type="entry name" value="P-loop containing nucleotide triphosphate hydrolases"/>
    <property type="match status" value="1"/>
</dbReference>
<gene>
    <name evidence="4" type="ORF">NQ502_17085</name>
</gene>
<dbReference type="InterPro" id="IPR016193">
    <property type="entry name" value="Cytidine_deaminase-like"/>
</dbReference>
<dbReference type="SUPFAM" id="SSF53927">
    <property type="entry name" value="Cytidine deaminase-like"/>
    <property type="match status" value="1"/>
</dbReference>
<dbReference type="RefSeq" id="WP_049898481.1">
    <property type="nucleotide sequence ID" value="NZ_CABLBR010000046.1"/>
</dbReference>
<dbReference type="Gene3D" id="3.40.140.10">
    <property type="entry name" value="Cytidine Deaminase, domain 2"/>
    <property type="match status" value="1"/>
</dbReference>
<name>A0ABY5VF84_9FIRM</name>
<dbReference type="PANTHER" id="PTHR11086">
    <property type="entry name" value="DEOXYCYTIDYLATE DEAMINASE-RELATED"/>
    <property type="match status" value="1"/>
</dbReference>
<dbReference type="InterPro" id="IPR027417">
    <property type="entry name" value="P-loop_NTPase"/>
</dbReference>
<dbReference type="PANTHER" id="PTHR11086:SF18">
    <property type="entry name" value="DEOXYCYTIDYLATE DEAMINASE"/>
    <property type="match status" value="1"/>
</dbReference>
<feature type="domain" description="CMP/dCMP-type deaminase" evidence="3">
    <location>
        <begin position="437"/>
        <end position="643"/>
    </location>
</feature>
<organism evidence="4 5">
    <name type="scientific">Ruminococcus gauvreauii</name>
    <dbReference type="NCBI Taxonomy" id="438033"/>
    <lineage>
        <taxon>Bacteria</taxon>
        <taxon>Bacillati</taxon>
        <taxon>Bacillota</taxon>
        <taxon>Clostridia</taxon>
        <taxon>Eubacteriales</taxon>
        <taxon>Oscillospiraceae</taxon>
        <taxon>Ruminococcus</taxon>
    </lineage>
</organism>
<keyword evidence="5" id="KW-1185">Reference proteome</keyword>
<proteinExistence type="predicted"/>
<evidence type="ECO:0000259" key="3">
    <source>
        <dbReference type="PROSITE" id="PS51747"/>
    </source>
</evidence>
<keyword evidence="1" id="KW-0378">Hydrolase</keyword>
<feature type="region of interest" description="Disordered" evidence="2">
    <location>
        <begin position="675"/>
        <end position="704"/>
    </location>
</feature>
<dbReference type="PROSITE" id="PS51747">
    <property type="entry name" value="CYT_DCMP_DEAMINASES_2"/>
    <property type="match status" value="1"/>
</dbReference>
<accession>A0ABY5VF84</accession>